<feature type="transmembrane region" description="Helical" evidence="1">
    <location>
        <begin position="37"/>
        <end position="55"/>
    </location>
</feature>
<keyword evidence="1" id="KW-1133">Transmembrane helix</keyword>
<proteinExistence type="predicted"/>
<feature type="transmembrane region" description="Helical" evidence="1">
    <location>
        <begin position="105"/>
        <end position="129"/>
    </location>
</feature>
<accession>A0ABS6B7E7</accession>
<sequence length="144" mass="15583">MKRLVPYVIDAVLVIVFCVIGRNSHHEAVISAGLFRTLWPFAVGLLLGWVVALVIHAQGESEHQFTPVLAEFDAGALWPAGVSAWLVTLIGGMVLRVVSGQGVEFSFIVVAASVLGLFLLGWRALWLVIRRRGGVSRKGAARPE</sequence>
<dbReference type="EMBL" id="JAHKNI010000013">
    <property type="protein sequence ID" value="MBU3066227.1"/>
    <property type="molecule type" value="Genomic_DNA"/>
</dbReference>
<dbReference type="RefSeq" id="WP_215922290.1">
    <property type="nucleotide sequence ID" value="NZ_JAHKNI010000013.1"/>
</dbReference>
<keyword evidence="1" id="KW-0812">Transmembrane</keyword>
<dbReference type="InterPro" id="IPR021414">
    <property type="entry name" value="DUF3054"/>
</dbReference>
<evidence type="ECO:0000313" key="2">
    <source>
        <dbReference type="EMBL" id="MBU3066227.1"/>
    </source>
</evidence>
<gene>
    <name evidence="2" type="ORF">KO481_32510</name>
</gene>
<evidence type="ECO:0000256" key="1">
    <source>
        <dbReference type="SAM" id="Phobius"/>
    </source>
</evidence>
<evidence type="ECO:0000313" key="3">
    <source>
        <dbReference type="Proteomes" id="UP000733379"/>
    </source>
</evidence>
<organism evidence="2 3">
    <name type="scientific">Nocardia albiluteola</name>
    <dbReference type="NCBI Taxonomy" id="2842303"/>
    <lineage>
        <taxon>Bacteria</taxon>
        <taxon>Bacillati</taxon>
        <taxon>Actinomycetota</taxon>
        <taxon>Actinomycetes</taxon>
        <taxon>Mycobacteriales</taxon>
        <taxon>Nocardiaceae</taxon>
        <taxon>Nocardia</taxon>
    </lineage>
</organism>
<protein>
    <submittedName>
        <fullName evidence="2">DUF3054 domain-containing protein</fullName>
    </submittedName>
</protein>
<dbReference type="Proteomes" id="UP000733379">
    <property type="component" value="Unassembled WGS sequence"/>
</dbReference>
<keyword evidence="3" id="KW-1185">Reference proteome</keyword>
<reference evidence="2 3" key="1">
    <citation type="submission" date="2021-06" db="EMBL/GenBank/DDBJ databases">
        <title>Actinomycetes sequencing.</title>
        <authorList>
            <person name="Shan Q."/>
        </authorList>
    </citation>
    <scope>NUCLEOTIDE SEQUENCE [LARGE SCALE GENOMIC DNA]</scope>
    <source>
        <strain evidence="2 3">NEAU-G5</strain>
    </source>
</reference>
<name>A0ABS6B7E7_9NOCA</name>
<dbReference type="Pfam" id="PF11255">
    <property type="entry name" value="DUF3054"/>
    <property type="match status" value="1"/>
</dbReference>
<feature type="transmembrane region" description="Helical" evidence="1">
    <location>
        <begin position="7"/>
        <end position="25"/>
    </location>
</feature>
<keyword evidence="1" id="KW-0472">Membrane</keyword>
<feature type="transmembrane region" description="Helical" evidence="1">
    <location>
        <begin position="76"/>
        <end position="99"/>
    </location>
</feature>
<comment type="caution">
    <text evidence="2">The sequence shown here is derived from an EMBL/GenBank/DDBJ whole genome shotgun (WGS) entry which is preliminary data.</text>
</comment>